<dbReference type="PANTHER" id="PTHR31689:SF0">
    <property type="entry name" value="DIAMINOPIMELATE EPIMERASE"/>
    <property type="match status" value="1"/>
</dbReference>
<keyword evidence="4 8" id="KW-0028">Amino-acid biosynthesis</keyword>
<dbReference type="UniPathway" id="UPA00034">
    <property type="reaction ID" value="UER00025"/>
</dbReference>
<dbReference type="KEGG" id="ccun:CCUN_0751"/>
<evidence type="ECO:0000256" key="6">
    <source>
        <dbReference type="ARBA" id="ARBA00023235"/>
    </source>
</evidence>
<feature type="binding site" evidence="8">
    <location>
        <position position="60"/>
    </location>
    <ligand>
        <name>substrate</name>
    </ligand>
</feature>
<dbReference type="HAMAP" id="MF_00197">
    <property type="entry name" value="DAP_epimerase"/>
    <property type="match status" value="1"/>
</dbReference>
<comment type="subunit">
    <text evidence="8">Homodimer.</text>
</comment>
<organism evidence="10 11">
    <name type="scientific">Campylobacter cuniculorum DSM 23162 = LMG 24588</name>
    <dbReference type="NCBI Taxonomy" id="1121267"/>
    <lineage>
        <taxon>Bacteria</taxon>
        <taxon>Pseudomonadati</taxon>
        <taxon>Campylobacterota</taxon>
        <taxon>Epsilonproteobacteria</taxon>
        <taxon>Campylobacterales</taxon>
        <taxon>Campylobacteraceae</taxon>
        <taxon>Campylobacter</taxon>
    </lineage>
</organism>
<comment type="similarity">
    <text evidence="2 8">Belongs to the diaminopimelate epimerase family.</text>
</comment>
<dbReference type="Gene3D" id="3.10.310.10">
    <property type="entry name" value="Diaminopimelate Epimerase, Chain A, domain 1"/>
    <property type="match status" value="2"/>
</dbReference>
<dbReference type="Pfam" id="PF01678">
    <property type="entry name" value="DAP_epimerase"/>
    <property type="match status" value="2"/>
</dbReference>
<feature type="binding site" evidence="8">
    <location>
        <position position="164"/>
    </location>
    <ligand>
        <name>substrate</name>
    </ligand>
</feature>
<evidence type="ECO:0000256" key="1">
    <source>
        <dbReference type="ARBA" id="ARBA00005196"/>
    </source>
</evidence>
<feature type="site" description="Could be important to modulate the pK values of the two catalytic cysteine residues" evidence="8">
    <location>
        <position position="138"/>
    </location>
</feature>
<evidence type="ECO:0000313" key="10">
    <source>
        <dbReference type="EMBL" id="ARJ56369.1"/>
    </source>
</evidence>
<evidence type="ECO:0000256" key="7">
    <source>
        <dbReference type="ARBA" id="ARBA00051712"/>
    </source>
</evidence>
<accession>A0A1W6BW96</accession>
<dbReference type="STRING" id="1121267.CCUN_0751"/>
<feature type="active site" description="Proton acceptor" evidence="8">
    <location>
        <position position="192"/>
    </location>
</feature>
<protein>
    <recommendedName>
        <fullName evidence="3 8">Diaminopimelate epimerase</fullName>
        <shortName evidence="8">DAP epimerase</shortName>
        <ecNumber evidence="3 8">5.1.1.7</ecNumber>
    </recommendedName>
    <alternativeName>
        <fullName evidence="8">PLP-independent amino acid racemase</fullName>
    </alternativeName>
</protein>
<comment type="pathway">
    <text evidence="1 8">Amino-acid biosynthesis; L-lysine biosynthesis via DAP pathway; DL-2,6-diaminopimelate from LL-2,6-diaminopimelate: step 1/1.</text>
</comment>
<dbReference type="eggNOG" id="COG0253">
    <property type="taxonomic scope" value="Bacteria"/>
</dbReference>
<feature type="site" description="Could be important to modulate the pK values of the two catalytic cysteine residues" evidence="8">
    <location>
        <position position="182"/>
    </location>
</feature>
<dbReference type="InterPro" id="IPR001653">
    <property type="entry name" value="DAP_epimerase_DapF"/>
</dbReference>
<dbReference type="OrthoDB" id="9805408at2"/>
<comment type="function">
    <text evidence="8">Catalyzes the stereoinversion of LL-2,6-diaminopimelate (L,L-DAP) to meso-diaminopimelate (meso-DAP), a precursor of L-lysine and an essential component of the bacterial peptidoglycan.</text>
</comment>
<dbReference type="EMBL" id="CP020867">
    <property type="protein sequence ID" value="ARJ56369.1"/>
    <property type="molecule type" value="Genomic_DNA"/>
</dbReference>
<evidence type="ECO:0000256" key="2">
    <source>
        <dbReference type="ARBA" id="ARBA00010219"/>
    </source>
</evidence>
<keyword evidence="8" id="KW-0963">Cytoplasm</keyword>
<feature type="binding site" evidence="8">
    <location>
        <begin position="70"/>
        <end position="71"/>
    </location>
    <ligand>
        <name>substrate</name>
    </ligand>
</feature>
<reference evidence="10 11" key="1">
    <citation type="submission" date="2017-04" db="EMBL/GenBank/DDBJ databases">
        <title>Complete genome sequence of the Campylobacter cuniculorum type strain LMG24588.</title>
        <authorList>
            <person name="Miller W.G."/>
            <person name="Yee E."/>
            <person name="Revez J."/>
            <person name="Bono J.L."/>
            <person name="Rossi M."/>
        </authorList>
    </citation>
    <scope>NUCLEOTIDE SEQUENCE [LARGE SCALE GENOMIC DNA]</scope>
    <source>
        <strain evidence="10 11">LMG 24588</strain>
    </source>
</reference>
<dbReference type="SUPFAM" id="SSF54506">
    <property type="entry name" value="Diaminopimelate epimerase-like"/>
    <property type="match status" value="2"/>
</dbReference>
<comment type="subcellular location">
    <subcellularLocation>
        <location evidence="8">Cytoplasm</location>
    </subcellularLocation>
</comment>
<comment type="catalytic activity">
    <reaction evidence="7 8">
        <text>(2S,6S)-2,6-diaminopimelate = meso-2,6-diaminopimelate</text>
        <dbReference type="Rhea" id="RHEA:15393"/>
        <dbReference type="ChEBI" id="CHEBI:57609"/>
        <dbReference type="ChEBI" id="CHEBI:57791"/>
        <dbReference type="EC" id="5.1.1.7"/>
    </reaction>
</comment>
<dbReference type="AlphaFoldDB" id="A0A1W6BW96"/>
<dbReference type="InterPro" id="IPR018510">
    <property type="entry name" value="DAP_epimerase_AS"/>
</dbReference>
<dbReference type="GO" id="GO:0008837">
    <property type="term" value="F:diaminopimelate epimerase activity"/>
    <property type="evidence" value="ECO:0007669"/>
    <property type="project" value="UniProtKB-UniRule"/>
</dbReference>
<evidence type="ECO:0000256" key="4">
    <source>
        <dbReference type="ARBA" id="ARBA00022605"/>
    </source>
</evidence>
<dbReference type="RefSeq" id="WP_027306178.1">
    <property type="nucleotide sequence ID" value="NZ_CP020867.1"/>
</dbReference>
<feature type="binding site" evidence="8">
    <location>
        <begin position="193"/>
        <end position="194"/>
    </location>
    <ligand>
        <name>substrate</name>
    </ligand>
</feature>
<feature type="active site" evidence="9">
    <location>
        <position position="69"/>
    </location>
</feature>
<evidence type="ECO:0000256" key="8">
    <source>
        <dbReference type="HAMAP-Rule" id="MF_00197"/>
    </source>
</evidence>
<dbReference type="GO" id="GO:0009089">
    <property type="term" value="P:lysine biosynthetic process via diaminopimelate"/>
    <property type="evidence" value="ECO:0007669"/>
    <property type="project" value="UniProtKB-UniRule"/>
</dbReference>
<dbReference type="GO" id="GO:0005829">
    <property type="term" value="C:cytosol"/>
    <property type="evidence" value="ECO:0007669"/>
    <property type="project" value="TreeGrafter"/>
</dbReference>
<dbReference type="PANTHER" id="PTHR31689">
    <property type="entry name" value="DIAMINOPIMELATE EPIMERASE, CHLOROPLASTIC"/>
    <property type="match status" value="1"/>
</dbReference>
<dbReference type="PROSITE" id="PS01326">
    <property type="entry name" value="DAP_EPIMERASE"/>
    <property type="match status" value="1"/>
</dbReference>
<sequence length="249" mass="28812">MKFYKYYANGNDFVIFSADKKADRSELAKIVCNRYKGIGADGLVVLLPHKDYDFEWEFYNKDGSTASMCGNASRAVAHFAHYIKGMDVKLRFLTSAGVIEAEIEKDFVEVNLGQIKYTKKAFEFDNKTWQECDSGVPHLVHFCENLDAFDKKTCEFLRKKYNANVNYAEIINKNSIKVRTFERGVEDETLACGTGMAACFYLAFLKKMVQNEVKIIPKSKEEVFFRFQKDCIYFKGKVRYCFEANYNFS</sequence>
<dbReference type="EC" id="5.1.1.7" evidence="3 8"/>
<evidence type="ECO:0000256" key="3">
    <source>
        <dbReference type="ARBA" id="ARBA00013080"/>
    </source>
</evidence>
<evidence type="ECO:0000256" key="9">
    <source>
        <dbReference type="PROSITE-ProRule" id="PRU10125"/>
    </source>
</evidence>
<proteinExistence type="inferred from homology"/>
<gene>
    <name evidence="8 10" type="primary">dapF</name>
    <name evidence="10" type="ORF">CCUN_0751</name>
</gene>
<feature type="active site" description="Proton donor" evidence="8">
    <location>
        <position position="69"/>
    </location>
</feature>
<keyword evidence="5 8" id="KW-0457">Lysine biosynthesis</keyword>
<evidence type="ECO:0000313" key="11">
    <source>
        <dbReference type="Proteomes" id="UP000192902"/>
    </source>
</evidence>
<feature type="binding site" evidence="8">
    <location>
        <position position="11"/>
    </location>
    <ligand>
        <name>substrate</name>
    </ligand>
</feature>
<dbReference type="Proteomes" id="UP000192902">
    <property type="component" value="Chromosome"/>
</dbReference>
<keyword evidence="6 8" id="KW-0413">Isomerase</keyword>
<dbReference type="NCBIfam" id="TIGR00652">
    <property type="entry name" value="DapF"/>
    <property type="match status" value="1"/>
</dbReference>
<feature type="binding site" evidence="8">
    <location>
        <begin position="182"/>
        <end position="183"/>
    </location>
    <ligand>
        <name>substrate</name>
    </ligand>
</feature>
<comment type="caution">
    <text evidence="8">Lacks conserved residue(s) required for the propagation of feature annotation.</text>
</comment>
<evidence type="ECO:0000256" key="5">
    <source>
        <dbReference type="ARBA" id="ARBA00023154"/>
    </source>
</evidence>
<name>A0A1W6BW96_9BACT</name>